<feature type="transmembrane region" description="Helical" evidence="10">
    <location>
        <begin position="1251"/>
        <end position="1273"/>
    </location>
</feature>
<keyword evidence="6" id="KW-0067">ATP-binding</keyword>
<feature type="transmembrane region" description="Helical" evidence="10">
    <location>
        <begin position="1403"/>
        <end position="1424"/>
    </location>
</feature>
<dbReference type="Proteomes" id="UP000800094">
    <property type="component" value="Unassembled WGS sequence"/>
</dbReference>
<evidence type="ECO:0000313" key="13">
    <source>
        <dbReference type="Proteomes" id="UP000800094"/>
    </source>
</evidence>
<keyword evidence="4 10" id="KW-0812">Transmembrane</keyword>
<keyword evidence="3" id="KW-0813">Transport</keyword>
<dbReference type="GO" id="GO:0016020">
    <property type="term" value="C:membrane"/>
    <property type="evidence" value="ECO:0007669"/>
    <property type="project" value="UniProtKB-SubCell"/>
</dbReference>
<dbReference type="InterPro" id="IPR003593">
    <property type="entry name" value="AAA+_ATPase"/>
</dbReference>
<evidence type="ECO:0000256" key="1">
    <source>
        <dbReference type="ARBA" id="ARBA00004141"/>
    </source>
</evidence>
<dbReference type="FunFam" id="3.40.50.300:FF:000054">
    <property type="entry name" value="ABC multidrug transporter atrF"/>
    <property type="match status" value="1"/>
</dbReference>
<dbReference type="PROSITE" id="PS50893">
    <property type="entry name" value="ABC_TRANSPORTER_2"/>
    <property type="match status" value="2"/>
</dbReference>
<evidence type="ECO:0000256" key="3">
    <source>
        <dbReference type="ARBA" id="ARBA00022448"/>
    </source>
</evidence>
<protein>
    <submittedName>
        <fullName evidence="12">ABC-transporter</fullName>
    </submittedName>
</protein>
<gene>
    <name evidence="12" type="ORF">BU26DRAFT_520485</name>
</gene>
<feature type="transmembrane region" description="Helical" evidence="10">
    <location>
        <begin position="540"/>
        <end position="566"/>
    </location>
</feature>
<keyword evidence="5" id="KW-0547">Nucleotide-binding</keyword>
<evidence type="ECO:0000256" key="6">
    <source>
        <dbReference type="ARBA" id="ARBA00022840"/>
    </source>
</evidence>
<name>A0A6A6I9N0_9PLEO</name>
<dbReference type="Pfam" id="PF00005">
    <property type="entry name" value="ABC_tran"/>
    <property type="match status" value="2"/>
</dbReference>
<evidence type="ECO:0000256" key="7">
    <source>
        <dbReference type="ARBA" id="ARBA00022989"/>
    </source>
</evidence>
<comment type="subcellular location">
    <subcellularLocation>
        <location evidence="1">Membrane</location>
        <topology evidence="1">Multi-pass membrane protein</topology>
    </subcellularLocation>
</comment>
<dbReference type="PANTHER" id="PTHR19241">
    <property type="entry name" value="ATP-BINDING CASSETTE TRANSPORTER"/>
    <property type="match status" value="1"/>
</dbReference>
<reference evidence="12" key="1">
    <citation type="journal article" date="2020" name="Stud. Mycol.">
        <title>101 Dothideomycetes genomes: a test case for predicting lifestyles and emergence of pathogens.</title>
        <authorList>
            <person name="Haridas S."/>
            <person name="Albert R."/>
            <person name="Binder M."/>
            <person name="Bloem J."/>
            <person name="Labutti K."/>
            <person name="Salamov A."/>
            <person name="Andreopoulos B."/>
            <person name="Baker S."/>
            <person name="Barry K."/>
            <person name="Bills G."/>
            <person name="Bluhm B."/>
            <person name="Cannon C."/>
            <person name="Castanera R."/>
            <person name="Culley D."/>
            <person name="Daum C."/>
            <person name="Ezra D."/>
            <person name="Gonzalez J."/>
            <person name="Henrissat B."/>
            <person name="Kuo A."/>
            <person name="Liang C."/>
            <person name="Lipzen A."/>
            <person name="Lutzoni F."/>
            <person name="Magnuson J."/>
            <person name="Mondo S."/>
            <person name="Nolan M."/>
            <person name="Ohm R."/>
            <person name="Pangilinan J."/>
            <person name="Park H.-J."/>
            <person name="Ramirez L."/>
            <person name="Alfaro M."/>
            <person name="Sun H."/>
            <person name="Tritt A."/>
            <person name="Yoshinaga Y."/>
            <person name="Zwiers L.-H."/>
            <person name="Turgeon B."/>
            <person name="Goodwin S."/>
            <person name="Spatafora J."/>
            <person name="Crous P."/>
            <person name="Grigoriev I."/>
        </authorList>
    </citation>
    <scope>NUCLEOTIDE SEQUENCE</scope>
    <source>
        <strain evidence="12">CBS 122368</strain>
    </source>
</reference>
<dbReference type="Pfam" id="PF14510">
    <property type="entry name" value="ABC_trans_N"/>
    <property type="match status" value="1"/>
</dbReference>
<dbReference type="InterPro" id="IPR017871">
    <property type="entry name" value="ABC_transporter-like_CS"/>
</dbReference>
<feature type="transmembrane region" description="Helical" evidence="10">
    <location>
        <begin position="572"/>
        <end position="593"/>
    </location>
</feature>
<evidence type="ECO:0000256" key="4">
    <source>
        <dbReference type="ARBA" id="ARBA00022692"/>
    </source>
</evidence>
<dbReference type="GO" id="GO:0140359">
    <property type="term" value="F:ABC-type transporter activity"/>
    <property type="evidence" value="ECO:0007669"/>
    <property type="project" value="InterPro"/>
</dbReference>
<organism evidence="12 13">
    <name type="scientific">Trematosphaeria pertusa</name>
    <dbReference type="NCBI Taxonomy" id="390896"/>
    <lineage>
        <taxon>Eukaryota</taxon>
        <taxon>Fungi</taxon>
        <taxon>Dikarya</taxon>
        <taxon>Ascomycota</taxon>
        <taxon>Pezizomycotina</taxon>
        <taxon>Dothideomycetes</taxon>
        <taxon>Pleosporomycetidae</taxon>
        <taxon>Pleosporales</taxon>
        <taxon>Massarineae</taxon>
        <taxon>Trematosphaeriaceae</taxon>
        <taxon>Trematosphaeria</taxon>
    </lineage>
</organism>
<evidence type="ECO:0000256" key="2">
    <source>
        <dbReference type="ARBA" id="ARBA00006012"/>
    </source>
</evidence>
<dbReference type="InterPro" id="IPR013525">
    <property type="entry name" value="ABC2_TM"/>
</dbReference>
<feature type="region of interest" description="Disordered" evidence="9">
    <location>
        <begin position="759"/>
        <end position="779"/>
    </location>
</feature>
<feature type="transmembrane region" description="Helical" evidence="10">
    <location>
        <begin position="710"/>
        <end position="731"/>
    </location>
</feature>
<keyword evidence="7 10" id="KW-1133">Transmembrane helix</keyword>
<dbReference type="InterPro" id="IPR029481">
    <property type="entry name" value="ABC_trans_N"/>
</dbReference>
<dbReference type="CDD" id="cd03233">
    <property type="entry name" value="ABCG_PDR_domain1"/>
    <property type="match status" value="1"/>
</dbReference>
<sequence>MEQSASKELEGEEDATGNTKSQHPMLGDMNSSATDTPEQSQANPVEPRFDIKQWASNGITKLTQEGLRIQGSGFVFNHLTVSGAGSRVQLQETAASVALTPIRRLARAGNRPSPERVILRDFSGVVKEGELLAVLGRPGSGCSTFMKSISGQLSGLRISKDAEVTFNGVPFDYMHKHFKGEVTYNPELDFHFPHLTVGQTLEFAATLRTPRTRFDHLTRDEWGKCVSKAVTEMCGLTGTYDTRVGNEFIRGVSGGERKRVSIAEMAVAGSLVGLWDQATRGLDSGSAINFVRSLRNIAEVLGSSHAVSLYQASDSIFASFDKVIVLYEGREIYLGPVSSAKSYFEEMGWSCPPRQPVADFLTSVTNPVARKARDDWENRTPQTAEDFEQYWHASREFGVLMKEVEQYEHYHPADGAYVNDFKHAMTAKQSTHVRNEAPYLASLRKQIQYCTKRAFYRVWQDKVSTVTVMVAQIVMSLILGSMFYQTPNNTTGLFSKGGVLFAGILLNALITVTEIFQVYHQRPIVEKQASYAFYRPWTEALSALCINVPLKLITACTFNIILYFLAGLRTRPAQFFIFFLFVYVATITMSCIFRAVGAATRAQPQAFAIVGVVLPLLVIYTGFVIPQPSQHPWFKWITYINPVQYTFESLIANEFHDRNFTCAARNIVPPYGPMMDTPYACAVRGAEPNQPFVYGDSYIAESYDYHHSHLWRNFGILVGYLVFFLLLYLAFSSRNMYTEPVSDDLIFRRGHVPKAIEQAKAGGVDDEAEKGNSAPASSDSALVQTPSVVAANGIPPQTDTFTWESVSYTIPIRHGTRKLLDDIYGWVKPGTLTALMGVSGAGKTTLLDTLAQRMTVGVVTGRMLINGSPLHISFARSTGYVQQLDLHVETSTVREALRFSALLRQPHTVPKYEKFAYVENVISMLHMSDFAEAIVGVPGHGLNVEQRKLLTIGVELAAKPSVLLFLDEPTSGLDSQSAWGVVRLLRQLANQGQTILCTIHQPSSVLFQQFDRLLLLTNGGKMVYFGDIGNNSRTVIDYFERNGGRTCGGAENPAEYMLEVIGPGSKEDWPALWKASPERQEVLDELARLREVNSNGTEYKAIGAGWGTGEFAMPFYAQVHYVTQRAFQQYWRTPLYIWAKIRLCVASSLFIGFTFYQAKSSIQGIQNAMFGIFMQAAIFPPLVNQIMPRFTSARSLYEVRERPSKAYSWIAFLISTITVEIPYQILIAVIVFGGFTYPVLGILSSARQGLILLYFIQFFVWLSTFAHMVVAALPDAETAAEVAIILFILSLVFSGPLQPPNQLPGFWHWLWRASPLTYWISGIVSTGMSGRRVECAGEELSVFDPPTGLNCSVYLETYLNNLHAPGYLLNPTATAQCEYCPLSLVDQYLSESKIYYGDRWRNFGLLFVYIGFNVLMTVVLYYLFRVRRWNLRALVRERVRRT</sequence>
<dbReference type="Pfam" id="PF01061">
    <property type="entry name" value="ABC2_membrane"/>
    <property type="match status" value="2"/>
</dbReference>
<evidence type="ECO:0000313" key="12">
    <source>
        <dbReference type="EMBL" id="KAF2247255.1"/>
    </source>
</evidence>
<feature type="transmembrane region" description="Helical" evidence="10">
    <location>
        <begin position="463"/>
        <end position="484"/>
    </location>
</feature>
<feature type="region of interest" description="Disordered" evidence="9">
    <location>
        <begin position="1"/>
        <end position="44"/>
    </location>
</feature>
<dbReference type="GO" id="GO:0005524">
    <property type="term" value="F:ATP binding"/>
    <property type="evidence" value="ECO:0007669"/>
    <property type="project" value="UniProtKB-KW"/>
</dbReference>
<dbReference type="EMBL" id="ML987197">
    <property type="protein sequence ID" value="KAF2247255.1"/>
    <property type="molecule type" value="Genomic_DNA"/>
</dbReference>
<dbReference type="InterPro" id="IPR027417">
    <property type="entry name" value="P-loop_NTPase"/>
</dbReference>
<feature type="transmembrane region" description="Helical" evidence="10">
    <location>
        <begin position="605"/>
        <end position="625"/>
    </location>
</feature>
<evidence type="ECO:0000256" key="5">
    <source>
        <dbReference type="ARBA" id="ARBA00022741"/>
    </source>
</evidence>
<dbReference type="Gene3D" id="3.40.50.300">
    <property type="entry name" value="P-loop containing nucleotide triphosphate hydrolases"/>
    <property type="match status" value="2"/>
</dbReference>
<keyword evidence="8 10" id="KW-0472">Membrane</keyword>
<proteinExistence type="inferred from homology"/>
<dbReference type="InterPro" id="IPR034003">
    <property type="entry name" value="ABCG_PDR_2"/>
</dbReference>
<comment type="similarity">
    <text evidence="2">Belongs to the ABC transporter superfamily. ABCG family. PDR (TC 3.A.1.205) subfamily.</text>
</comment>
<dbReference type="RefSeq" id="XP_033682259.1">
    <property type="nucleotide sequence ID" value="XM_033829300.1"/>
</dbReference>
<dbReference type="InterPro" id="IPR010929">
    <property type="entry name" value="PDR_CDR_ABC"/>
</dbReference>
<dbReference type="SUPFAM" id="SSF52540">
    <property type="entry name" value="P-loop containing nucleoside triphosphate hydrolases"/>
    <property type="match status" value="2"/>
</dbReference>
<dbReference type="CDD" id="cd03232">
    <property type="entry name" value="ABCG_PDR_domain2"/>
    <property type="match status" value="1"/>
</dbReference>
<evidence type="ECO:0000259" key="11">
    <source>
        <dbReference type="PROSITE" id="PS50893"/>
    </source>
</evidence>
<feature type="transmembrane region" description="Helical" evidence="10">
    <location>
        <begin position="499"/>
        <end position="519"/>
    </location>
</feature>
<evidence type="ECO:0000256" key="10">
    <source>
        <dbReference type="SAM" id="Phobius"/>
    </source>
</evidence>
<dbReference type="InterPro" id="IPR003439">
    <property type="entry name" value="ABC_transporter-like_ATP-bd"/>
</dbReference>
<feature type="domain" description="ABC transporter" evidence="11">
    <location>
        <begin position="97"/>
        <end position="353"/>
    </location>
</feature>
<keyword evidence="13" id="KW-1185">Reference proteome</keyword>
<dbReference type="GO" id="GO:0016887">
    <property type="term" value="F:ATP hydrolysis activity"/>
    <property type="evidence" value="ECO:0007669"/>
    <property type="project" value="InterPro"/>
</dbReference>
<dbReference type="OrthoDB" id="245989at2759"/>
<feature type="domain" description="ABC transporter" evidence="11">
    <location>
        <begin position="801"/>
        <end position="1044"/>
    </location>
</feature>
<accession>A0A6A6I9N0</accession>
<dbReference type="Pfam" id="PF19055">
    <property type="entry name" value="ABC2_membrane_7"/>
    <property type="match status" value="1"/>
</dbReference>
<dbReference type="GeneID" id="54582630"/>
<evidence type="ECO:0000256" key="9">
    <source>
        <dbReference type="SAM" id="MobiDB-lite"/>
    </source>
</evidence>
<evidence type="ECO:0000256" key="8">
    <source>
        <dbReference type="ARBA" id="ARBA00023136"/>
    </source>
</evidence>
<dbReference type="PROSITE" id="PS00211">
    <property type="entry name" value="ABC_TRANSPORTER_1"/>
    <property type="match status" value="1"/>
</dbReference>
<dbReference type="Pfam" id="PF06422">
    <property type="entry name" value="PDR_CDR"/>
    <property type="match status" value="1"/>
</dbReference>
<dbReference type="SMART" id="SM00382">
    <property type="entry name" value="AAA"/>
    <property type="match status" value="2"/>
</dbReference>
<dbReference type="InterPro" id="IPR034001">
    <property type="entry name" value="ABCG_PDR_1"/>
</dbReference>
<feature type="compositionally biased region" description="Polar residues" evidence="9">
    <location>
        <begin position="29"/>
        <end position="43"/>
    </location>
</feature>
<dbReference type="InterPro" id="IPR043926">
    <property type="entry name" value="ABCG_dom"/>
</dbReference>